<evidence type="ECO:0000313" key="2">
    <source>
        <dbReference type="EMBL" id="BBM36872.1"/>
    </source>
</evidence>
<dbReference type="Pfam" id="PF19659">
    <property type="entry name" value="DUF6162"/>
    <property type="match status" value="1"/>
</dbReference>
<keyword evidence="1" id="KW-0472">Membrane</keyword>
<evidence type="ECO:0000313" key="3">
    <source>
        <dbReference type="Proteomes" id="UP000321606"/>
    </source>
</evidence>
<dbReference type="STRING" id="714315.GCA_000516535_01825"/>
<name>A0A510JC50_9FUSO</name>
<evidence type="ECO:0000256" key="1">
    <source>
        <dbReference type="SAM" id="Phobius"/>
    </source>
</evidence>
<dbReference type="AlphaFoldDB" id="A0A510JC50"/>
<dbReference type="KEGG" id="lgo:JCM16774_1818"/>
<organism evidence="2 3">
    <name type="scientific">Pseudoleptotrichia goodfellowii</name>
    <dbReference type="NCBI Taxonomy" id="157692"/>
    <lineage>
        <taxon>Bacteria</taxon>
        <taxon>Fusobacteriati</taxon>
        <taxon>Fusobacteriota</taxon>
        <taxon>Fusobacteriia</taxon>
        <taxon>Fusobacteriales</taxon>
        <taxon>Leptotrichiaceae</taxon>
        <taxon>Pseudoleptotrichia</taxon>
    </lineage>
</organism>
<dbReference type="EMBL" id="AP019822">
    <property type="protein sequence ID" value="BBM36872.1"/>
    <property type="molecule type" value="Genomic_DNA"/>
</dbReference>
<gene>
    <name evidence="2" type="ORF">JCM16774_1818</name>
</gene>
<sequence>MIKIVTEKLKPASSKKENVILIITVVLLILTAALLIKLRKTEAPKQKIKENEVSSYSDFSNIEESIYADLINFVSEIKMKGKDEELPTIKQLEDELMPPFTKDITWEERGKLTWERIDKNKKTYYVGLCENVMTSGNFLVAVDNENKENTKILFIKTHIHKDEVEFAIDENFPGWKEIVPYTGENERQKFEGKGDN</sequence>
<protein>
    <submittedName>
        <fullName evidence="2">Uncharacterized protein</fullName>
    </submittedName>
</protein>
<proteinExistence type="predicted"/>
<keyword evidence="1" id="KW-0812">Transmembrane</keyword>
<dbReference type="OrthoDB" id="79932at2"/>
<dbReference type="Proteomes" id="UP000321606">
    <property type="component" value="Chromosome"/>
</dbReference>
<feature type="transmembrane region" description="Helical" evidence="1">
    <location>
        <begin position="19"/>
        <end position="38"/>
    </location>
</feature>
<dbReference type="RefSeq" id="WP_026738059.1">
    <property type="nucleotide sequence ID" value="NZ_AP019822.1"/>
</dbReference>
<keyword evidence="1" id="KW-1133">Transmembrane helix</keyword>
<reference evidence="2 3" key="1">
    <citation type="submission" date="2019-07" db="EMBL/GenBank/DDBJ databases">
        <title>Complete Genome Sequence of Leptotrichia goodfellowii Strain JCM 16774.</title>
        <authorList>
            <person name="Watanabe S."/>
            <person name="Cui L."/>
        </authorList>
    </citation>
    <scope>NUCLEOTIDE SEQUENCE [LARGE SCALE GENOMIC DNA]</scope>
    <source>
        <strain evidence="2 3">JCM16774</strain>
    </source>
</reference>
<dbReference type="InterPro" id="IPR046160">
    <property type="entry name" value="DUF6162"/>
</dbReference>
<accession>A0A510JC50</accession>